<dbReference type="Pfam" id="PF02223">
    <property type="entry name" value="Thymidylate_kin"/>
    <property type="match status" value="1"/>
</dbReference>
<dbReference type="HAMAP" id="MF_00165">
    <property type="entry name" value="Thymidylate_kinase"/>
    <property type="match status" value="1"/>
</dbReference>
<dbReference type="NCBIfam" id="TIGR00041">
    <property type="entry name" value="DTMP_kinase"/>
    <property type="match status" value="1"/>
</dbReference>
<feature type="domain" description="Thymidylate kinase-like" evidence="10">
    <location>
        <begin position="17"/>
        <end position="191"/>
    </location>
</feature>
<dbReference type="CDD" id="cd01672">
    <property type="entry name" value="TMPK"/>
    <property type="match status" value="1"/>
</dbReference>
<dbReference type="FunCoup" id="A0A316VCI2">
    <property type="interactions" value="355"/>
</dbReference>
<evidence type="ECO:0000256" key="5">
    <source>
        <dbReference type="ARBA" id="ARBA00022679"/>
    </source>
</evidence>
<name>A0A316VCI2_9BASI</name>
<dbReference type="GO" id="GO:0004798">
    <property type="term" value="F:dTMP kinase activity"/>
    <property type="evidence" value="ECO:0007669"/>
    <property type="project" value="UniProtKB-EC"/>
</dbReference>
<evidence type="ECO:0000256" key="2">
    <source>
        <dbReference type="ARBA" id="ARBA00009776"/>
    </source>
</evidence>
<dbReference type="GO" id="GO:0004550">
    <property type="term" value="F:nucleoside diphosphate kinase activity"/>
    <property type="evidence" value="ECO:0007669"/>
    <property type="project" value="TreeGrafter"/>
</dbReference>
<keyword evidence="7" id="KW-0547">Nucleotide-binding</keyword>
<dbReference type="PANTHER" id="PTHR10344:SF1">
    <property type="entry name" value="THYMIDYLATE KINASE"/>
    <property type="match status" value="1"/>
</dbReference>
<dbReference type="GO" id="GO:0005524">
    <property type="term" value="F:ATP binding"/>
    <property type="evidence" value="ECO:0007669"/>
    <property type="project" value="UniProtKB-KW"/>
</dbReference>
<dbReference type="InterPro" id="IPR018095">
    <property type="entry name" value="Thymidylate_kin_CS"/>
</dbReference>
<dbReference type="Gene3D" id="3.40.50.300">
    <property type="entry name" value="P-loop containing nucleotide triphosphate hydrolases"/>
    <property type="match status" value="1"/>
</dbReference>
<dbReference type="GO" id="GO:0006227">
    <property type="term" value="P:dUDP biosynthetic process"/>
    <property type="evidence" value="ECO:0007669"/>
    <property type="project" value="TreeGrafter"/>
</dbReference>
<evidence type="ECO:0000256" key="8">
    <source>
        <dbReference type="ARBA" id="ARBA00022777"/>
    </source>
</evidence>
<protein>
    <recommendedName>
        <fullName evidence="4">Thymidylate kinase</fullName>
        <ecNumber evidence="3">2.7.4.9</ecNumber>
    </recommendedName>
</protein>
<dbReference type="Proteomes" id="UP000245771">
    <property type="component" value="Unassembled WGS sequence"/>
</dbReference>
<gene>
    <name evidence="11" type="ORF">FA14DRAFT_144872</name>
</gene>
<accession>A0A316VCI2</accession>
<comment type="similarity">
    <text evidence="2">Belongs to the thymidylate kinase family.</text>
</comment>
<evidence type="ECO:0000256" key="4">
    <source>
        <dbReference type="ARBA" id="ARBA00017144"/>
    </source>
</evidence>
<evidence type="ECO:0000256" key="6">
    <source>
        <dbReference type="ARBA" id="ARBA00022727"/>
    </source>
</evidence>
<dbReference type="GO" id="GO:0006233">
    <property type="term" value="P:dTDP biosynthetic process"/>
    <property type="evidence" value="ECO:0007669"/>
    <property type="project" value="InterPro"/>
</dbReference>
<dbReference type="PANTHER" id="PTHR10344">
    <property type="entry name" value="THYMIDYLATE KINASE"/>
    <property type="match status" value="1"/>
</dbReference>
<keyword evidence="6" id="KW-0545">Nucleotide biosynthesis</keyword>
<organism evidence="11 12">
    <name type="scientific">Meira miltonrushii</name>
    <dbReference type="NCBI Taxonomy" id="1280837"/>
    <lineage>
        <taxon>Eukaryota</taxon>
        <taxon>Fungi</taxon>
        <taxon>Dikarya</taxon>
        <taxon>Basidiomycota</taxon>
        <taxon>Ustilaginomycotina</taxon>
        <taxon>Exobasidiomycetes</taxon>
        <taxon>Exobasidiales</taxon>
        <taxon>Brachybasidiaceae</taxon>
        <taxon>Meira</taxon>
    </lineage>
</organism>
<dbReference type="InterPro" id="IPR039430">
    <property type="entry name" value="Thymidylate_kin-like_dom"/>
</dbReference>
<dbReference type="OrthoDB" id="425602at2759"/>
<dbReference type="GO" id="GO:0005829">
    <property type="term" value="C:cytosol"/>
    <property type="evidence" value="ECO:0007669"/>
    <property type="project" value="TreeGrafter"/>
</dbReference>
<dbReference type="GO" id="GO:0006235">
    <property type="term" value="P:dTTP biosynthetic process"/>
    <property type="evidence" value="ECO:0007669"/>
    <property type="project" value="TreeGrafter"/>
</dbReference>
<evidence type="ECO:0000259" key="10">
    <source>
        <dbReference type="Pfam" id="PF02223"/>
    </source>
</evidence>
<dbReference type="RefSeq" id="XP_025355492.1">
    <property type="nucleotide sequence ID" value="XM_025497257.1"/>
</dbReference>
<evidence type="ECO:0000256" key="9">
    <source>
        <dbReference type="ARBA" id="ARBA00022840"/>
    </source>
</evidence>
<keyword evidence="12" id="KW-1185">Reference proteome</keyword>
<dbReference type="STRING" id="1280837.A0A316VCI2"/>
<dbReference type="AlphaFoldDB" id="A0A316VCI2"/>
<dbReference type="InterPro" id="IPR027417">
    <property type="entry name" value="P-loop_NTPase"/>
</dbReference>
<dbReference type="GeneID" id="37019038"/>
<reference evidence="11 12" key="1">
    <citation type="journal article" date="2018" name="Mol. Biol. Evol.">
        <title>Broad Genomic Sampling Reveals a Smut Pathogenic Ancestry of the Fungal Clade Ustilaginomycotina.</title>
        <authorList>
            <person name="Kijpornyongpan T."/>
            <person name="Mondo S.J."/>
            <person name="Barry K."/>
            <person name="Sandor L."/>
            <person name="Lee J."/>
            <person name="Lipzen A."/>
            <person name="Pangilinan J."/>
            <person name="LaButti K."/>
            <person name="Hainaut M."/>
            <person name="Henrissat B."/>
            <person name="Grigoriev I.V."/>
            <person name="Spatafora J.W."/>
            <person name="Aime M.C."/>
        </authorList>
    </citation>
    <scope>NUCLEOTIDE SEQUENCE [LARGE SCALE GENOMIC DNA]</scope>
    <source>
        <strain evidence="11 12">MCA 3882</strain>
    </source>
</reference>
<dbReference type="InParanoid" id="A0A316VCI2"/>
<dbReference type="FunFam" id="3.40.50.300:FF:000679">
    <property type="entry name" value="Thymidylate kinase"/>
    <property type="match status" value="1"/>
</dbReference>
<dbReference type="SUPFAM" id="SSF52540">
    <property type="entry name" value="P-loop containing nucleoside triphosphate hydrolases"/>
    <property type="match status" value="1"/>
</dbReference>
<evidence type="ECO:0000256" key="1">
    <source>
        <dbReference type="ARBA" id="ARBA00004992"/>
    </source>
</evidence>
<dbReference type="GO" id="GO:0005634">
    <property type="term" value="C:nucleus"/>
    <property type="evidence" value="ECO:0007669"/>
    <property type="project" value="TreeGrafter"/>
</dbReference>
<dbReference type="EC" id="2.7.4.9" evidence="3"/>
<proteinExistence type="inferred from homology"/>
<evidence type="ECO:0000256" key="3">
    <source>
        <dbReference type="ARBA" id="ARBA00012980"/>
    </source>
</evidence>
<keyword evidence="8 11" id="KW-0418">Kinase</keyword>
<keyword evidence="9" id="KW-0067">ATP-binding</keyword>
<comment type="pathway">
    <text evidence="1">Pyrimidine metabolism; dTTP biosynthesis.</text>
</comment>
<dbReference type="PROSITE" id="PS01331">
    <property type="entry name" value="THYMIDYLATE_KINASE"/>
    <property type="match status" value="1"/>
</dbReference>
<dbReference type="EMBL" id="KZ819603">
    <property type="protein sequence ID" value="PWN35190.1"/>
    <property type="molecule type" value="Genomic_DNA"/>
</dbReference>
<evidence type="ECO:0000256" key="7">
    <source>
        <dbReference type="ARBA" id="ARBA00022741"/>
    </source>
</evidence>
<evidence type="ECO:0000313" key="11">
    <source>
        <dbReference type="EMBL" id="PWN35190.1"/>
    </source>
</evidence>
<evidence type="ECO:0000313" key="12">
    <source>
        <dbReference type="Proteomes" id="UP000245771"/>
    </source>
</evidence>
<dbReference type="InterPro" id="IPR018094">
    <property type="entry name" value="Thymidylate_kinase"/>
</dbReference>
<keyword evidence="5" id="KW-0808">Transferase</keyword>
<sequence length="215" mass="23464">MSGLGAAKKVRGALIVIEGLDRAGKSTQVSRIAQSITAKTIKFPERTTPIGKMIDSYLGKMSEMDDHAIHLLFSANRWEKVDEILRSLDDGQHVICDRYAFSGIAYSCAKGLSHDWCRSPDVGLPLPDLTLFLSLTPEVAAQRGAYGEERYEVVAIQEKVKTILSQLGSETNVGPWQTIDAGQDIDKVTEDCLAEVKKAIDSVQLKGAPIGKLFT</sequence>